<dbReference type="Pfam" id="PF01547">
    <property type="entry name" value="SBP_bac_1"/>
    <property type="match status" value="1"/>
</dbReference>
<accession>A0A4Y6UYL3</accession>
<evidence type="ECO:0000313" key="7">
    <source>
        <dbReference type="Proteomes" id="UP000316968"/>
    </source>
</evidence>
<evidence type="ECO:0000256" key="5">
    <source>
        <dbReference type="ARBA" id="ARBA00023288"/>
    </source>
</evidence>
<evidence type="ECO:0000256" key="1">
    <source>
        <dbReference type="ARBA" id="ARBA00022475"/>
    </source>
</evidence>
<dbReference type="PANTHER" id="PTHR43649:SF33">
    <property type="entry name" value="POLYGALACTURONAN_RHAMNOGALACTURONAN-BINDING PROTEIN YTCQ"/>
    <property type="match status" value="1"/>
</dbReference>
<dbReference type="PANTHER" id="PTHR43649">
    <property type="entry name" value="ARABINOSE-BINDING PROTEIN-RELATED"/>
    <property type="match status" value="1"/>
</dbReference>
<dbReference type="SUPFAM" id="SSF53850">
    <property type="entry name" value="Periplasmic binding protein-like II"/>
    <property type="match status" value="1"/>
</dbReference>
<name>A0A4Y6UYL3_SACBS</name>
<keyword evidence="5" id="KW-0449">Lipoprotein</keyword>
<keyword evidence="3" id="KW-0472">Membrane</keyword>
<dbReference type="OrthoDB" id="9798191at2"/>
<protein>
    <submittedName>
        <fullName evidence="6">Carbohydrate ABC transporter substrate-binding protein</fullName>
    </submittedName>
</protein>
<evidence type="ECO:0000256" key="3">
    <source>
        <dbReference type="ARBA" id="ARBA00023136"/>
    </source>
</evidence>
<keyword evidence="2" id="KW-0732">Signal</keyword>
<dbReference type="InterPro" id="IPR006059">
    <property type="entry name" value="SBP"/>
</dbReference>
<sequence>MRRTRRLSCIPDPRSIRFSGTCRGMYRLRRKPEPCWKPGAPHSRRNKLMKKRIGAGLTAMMILLAGCSGNSARQAGSSDDSQQVTLEFMSNLGQHSLTELQKIAAGFERENPGIAVDISSQGADFEALMKAKMASGDLPDLWTTHGWSVERYGDLLTPLNDRPWFGGIKETFKPIIADDKGQVYVLPMTIAQDGMMTNKTVLEKSGVDIDKIETWTDFLDACEKIKSSGFTPIGMWGKDPRSFASFLNNLSMPLYITSPSHDDSRALEEGTFDWQKWTLIAGMLTELKAKGYLNEDVLTATEESVDQAIAKNEVAFKFRGGIKSILEFNPEADLGIAPLPAYYSDDRPFFVGGEGTAIGVWKDSAHREQAIRFVDYLAKPDNVKRLAEVEVNVAGFTDVNSDMGMLTDDLNKYAKVPINGYFDRSYLPGGMWSIMQQVGSGLVSGQMTPDDAVQTMRSNAVRLRSQND</sequence>
<dbReference type="KEGG" id="saca:FFV09_11690"/>
<dbReference type="InterPro" id="IPR050490">
    <property type="entry name" value="Bact_solute-bd_prot1"/>
</dbReference>
<reference evidence="6 7" key="1">
    <citation type="submission" date="2019-06" db="EMBL/GenBank/DDBJ databases">
        <title>Saccharibacillus brassicae sp. nov., an endophytic bacterium isolated from Chinese cabbage seeds (Brassica pekinensis).</title>
        <authorList>
            <person name="Jiang L."/>
            <person name="Lee J."/>
            <person name="Kim S.W."/>
        </authorList>
    </citation>
    <scope>NUCLEOTIDE SEQUENCE [LARGE SCALE GENOMIC DNA]</scope>
    <source>
        <strain evidence="7">KCTC 43072 / ATSA2</strain>
    </source>
</reference>
<keyword evidence="4" id="KW-0564">Palmitate</keyword>
<keyword evidence="1" id="KW-1003">Cell membrane</keyword>
<keyword evidence="7" id="KW-1185">Reference proteome</keyword>
<dbReference type="AlphaFoldDB" id="A0A4Y6UYL3"/>
<evidence type="ECO:0000313" key="6">
    <source>
        <dbReference type="EMBL" id="QDH21441.1"/>
    </source>
</evidence>
<dbReference type="Gene3D" id="3.40.190.10">
    <property type="entry name" value="Periplasmic binding protein-like II"/>
    <property type="match status" value="2"/>
</dbReference>
<dbReference type="EMBL" id="CP041217">
    <property type="protein sequence ID" value="QDH21441.1"/>
    <property type="molecule type" value="Genomic_DNA"/>
</dbReference>
<organism evidence="6 7">
    <name type="scientific">Saccharibacillus brassicae</name>
    <dbReference type="NCBI Taxonomy" id="2583377"/>
    <lineage>
        <taxon>Bacteria</taxon>
        <taxon>Bacillati</taxon>
        <taxon>Bacillota</taxon>
        <taxon>Bacilli</taxon>
        <taxon>Bacillales</taxon>
        <taxon>Paenibacillaceae</taxon>
        <taxon>Saccharibacillus</taxon>
    </lineage>
</organism>
<evidence type="ECO:0000256" key="4">
    <source>
        <dbReference type="ARBA" id="ARBA00023139"/>
    </source>
</evidence>
<gene>
    <name evidence="6" type="ORF">FFV09_11690</name>
</gene>
<dbReference type="Proteomes" id="UP000316968">
    <property type="component" value="Chromosome"/>
</dbReference>
<proteinExistence type="predicted"/>
<evidence type="ECO:0000256" key="2">
    <source>
        <dbReference type="ARBA" id="ARBA00022729"/>
    </source>
</evidence>